<dbReference type="HOGENOM" id="CLU_2559148_0_0_1"/>
<accession>A0A0C9ZAF5</accession>
<reference evidence="2" key="2">
    <citation type="submission" date="2015-01" db="EMBL/GenBank/DDBJ databases">
        <title>Evolutionary Origins and Diversification of the Mycorrhizal Mutualists.</title>
        <authorList>
            <consortium name="DOE Joint Genome Institute"/>
            <consortium name="Mycorrhizal Genomics Consortium"/>
            <person name="Kohler A."/>
            <person name="Kuo A."/>
            <person name="Nagy L.G."/>
            <person name="Floudas D."/>
            <person name="Copeland A."/>
            <person name="Barry K.W."/>
            <person name="Cichocki N."/>
            <person name="Veneault-Fourrey C."/>
            <person name="LaButti K."/>
            <person name="Lindquist E.A."/>
            <person name="Lipzen A."/>
            <person name="Lundell T."/>
            <person name="Morin E."/>
            <person name="Murat C."/>
            <person name="Riley R."/>
            <person name="Ohm R."/>
            <person name="Sun H."/>
            <person name="Tunlid A."/>
            <person name="Henrissat B."/>
            <person name="Grigoriev I.V."/>
            <person name="Hibbett D.S."/>
            <person name="Martin F."/>
        </authorList>
    </citation>
    <scope>NUCLEOTIDE SEQUENCE [LARGE SCALE GENOMIC DNA]</scope>
    <source>
        <strain evidence="2">441</strain>
    </source>
</reference>
<dbReference type="EMBL" id="KN833703">
    <property type="protein sequence ID" value="KIK26256.1"/>
    <property type="molecule type" value="Genomic_DNA"/>
</dbReference>
<keyword evidence="2" id="KW-1185">Reference proteome</keyword>
<name>A0A0C9ZAF5_9AGAM</name>
<evidence type="ECO:0000313" key="2">
    <source>
        <dbReference type="Proteomes" id="UP000054018"/>
    </source>
</evidence>
<dbReference type="AlphaFoldDB" id="A0A0C9ZAF5"/>
<dbReference type="STRING" id="765257.A0A0C9ZAF5"/>
<dbReference type="OrthoDB" id="2680948at2759"/>
<dbReference type="Proteomes" id="UP000054018">
    <property type="component" value="Unassembled WGS sequence"/>
</dbReference>
<proteinExistence type="predicted"/>
<protein>
    <submittedName>
        <fullName evidence="1">Uncharacterized protein</fullName>
    </submittedName>
</protein>
<reference evidence="1 2" key="1">
    <citation type="submission" date="2014-04" db="EMBL/GenBank/DDBJ databases">
        <authorList>
            <consortium name="DOE Joint Genome Institute"/>
            <person name="Kuo A."/>
            <person name="Kohler A."/>
            <person name="Costa M.D."/>
            <person name="Nagy L.G."/>
            <person name="Floudas D."/>
            <person name="Copeland A."/>
            <person name="Barry K.W."/>
            <person name="Cichocki N."/>
            <person name="Veneault-Fourrey C."/>
            <person name="LaButti K."/>
            <person name="Lindquist E.A."/>
            <person name="Lipzen A."/>
            <person name="Lundell T."/>
            <person name="Morin E."/>
            <person name="Murat C."/>
            <person name="Sun H."/>
            <person name="Tunlid A."/>
            <person name="Henrissat B."/>
            <person name="Grigoriev I.V."/>
            <person name="Hibbett D.S."/>
            <person name="Martin F."/>
            <person name="Nordberg H.P."/>
            <person name="Cantor M.N."/>
            <person name="Hua S.X."/>
        </authorList>
    </citation>
    <scope>NUCLEOTIDE SEQUENCE [LARGE SCALE GENOMIC DNA]</scope>
    <source>
        <strain evidence="1 2">441</strain>
    </source>
</reference>
<organism evidence="1 2">
    <name type="scientific">Pisolithus microcarpus 441</name>
    <dbReference type="NCBI Taxonomy" id="765257"/>
    <lineage>
        <taxon>Eukaryota</taxon>
        <taxon>Fungi</taxon>
        <taxon>Dikarya</taxon>
        <taxon>Basidiomycota</taxon>
        <taxon>Agaricomycotina</taxon>
        <taxon>Agaricomycetes</taxon>
        <taxon>Agaricomycetidae</taxon>
        <taxon>Boletales</taxon>
        <taxon>Sclerodermatineae</taxon>
        <taxon>Pisolithaceae</taxon>
        <taxon>Pisolithus</taxon>
    </lineage>
</organism>
<evidence type="ECO:0000313" key="1">
    <source>
        <dbReference type="EMBL" id="KIK26256.1"/>
    </source>
</evidence>
<sequence length="82" mass="8660">MLTGWVAQNMRWDTAWASIDAPDVIDTATALNMASTNVELLLGIGQDSDAMDLVATTRGDLLSFEGKVAAIISQGCGVVDLF</sequence>
<gene>
    <name evidence="1" type="ORF">PISMIDRAFT_9177</name>
</gene>